<dbReference type="PROSITE" id="PS50887">
    <property type="entry name" value="GGDEF"/>
    <property type="match status" value="1"/>
</dbReference>
<dbReference type="GO" id="GO:0005886">
    <property type="term" value="C:plasma membrane"/>
    <property type="evidence" value="ECO:0007669"/>
    <property type="project" value="TreeGrafter"/>
</dbReference>
<evidence type="ECO:0000259" key="1">
    <source>
        <dbReference type="PROSITE" id="PS50887"/>
    </source>
</evidence>
<dbReference type="PANTHER" id="PTHR45138">
    <property type="entry name" value="REGULATORY COMPONENTS OF SENSORY TRANSDUCTION SYSTEM"/>
    <property type="match status" value="1"/>
</dbReference>
<dbReference type="InterPro" id="IPR050469">
    <property type="entry name" value="Diguanylate_Cyclase"/>
</dbReference>
<feature type="domain" description="GGDEF" evidence="1">
    <location>
        <begin position="64"/>
        <end position="209"/>
    </location>
</feature>
<dbReference type="AlphaFoldDB" id="A0A7Y6F391"/>
<dbReference type="GO" id="GO:0043709">
    <property type="term" value="P:cell adhesion involved in single-species biofilm formation"/>
    <property type="evidence" value="ECO:0007669"/>
    <property type="project" value="TreeGrafter"/>
</dbReference>
<sequence length="228" mass="24708">MSVHLHSQIPQSALMLTAAAIPIAGWALHVRALHRRLSGDSLSGALRRPEFERRARRIIRRHHGEVLLCVVDLDYLKRINDNWGHEAGDAAVAATGARLVRWAGDGAVGRFGGDEMAAITWVPAASDPTVVARAQRQKLTELKRMLSEPVDTPTGPMPVGVSVGGASALHLGVSDLPRLMRGADVAMYRTKHQPFPGWAEQNDLRARQVNGRRKGRPGTALAVESQPA</sequence>
<keyword evidence="3" id="KW-1185">Reference proteome</keyword>
<dbReference type="Pfam" id="PF00990">
    <property type="entry name" value="GGDEF"/>
    <property type="match status" value="1"/>
</dbReference>
<accession>A0A7Y6F391</accession>
<dbReference type="SMART" id="SM00267">
    <property type="entry name" value="GGDEF"/>
    <property type="match status" value="1"/>
</dbReference>
<dbReference type="InterPro" id="IPR029787">
    <property type="entry name" value="Nucleotide_cyclase"/>
</dbReference>
<protein>
    <submittedName>
        <fullName evidence="2">GGDEF domain-containing protein</fullName>
    </submittedName>
</protein>
<evidence type="ECO:0000313" key="3">
    <source>
        <dbReference type="Proteomes" id="UP000540128"/>
    </source>
</evidence>
<organism evidence="2 3">
    <name type="scientific">Streptomyces odorifer</name>
    <dbReference type="NCBI Taxonomy" id="53450"/>
    <lineage>
        <taxon>Bacteria</taxon>
        <taxon>Bacillati</taxon>
        <taxon>Actinomycetota</taxon>
        <taxon>Actinomycetes</taxon>
        <taxon>Kitasatosporales</taxon>
        <taxon>Streptomycetaceae</taxon>
        <taxon>Streptomyces</taxon>
        <taxon>Streptomyces albidoflavus group</taxon>
    </lineage>
</organism>
<dbReference type="PANTHER" id="PTHR45138:SF9">
    <property type="entry name" value="DIGUANYLATE CYCLASE DGCM-RELATED"/>
    <property type="match status" value="1"/>
</dbReference>
<reference evidence="2 3" key="1">
    <citation type="submission" date="2020-03" db="EMBL/GenBank/DDBJ databases">
        <title>Complete genome sequence of sixteen Streptomyces strains facilitates identification of candidate genes involved in plant growth-promotion in grain legumes and cereals.</title>
        <authorList>
            <person name="Gopalakrishnan S."/>
            <person name="Thakur V."/>
            <person name="Saxena R."/>
            <person name="Vadlamudi S."/>
            <person name="Purohit S."/>
            <person name="Kumar V."/>
            <person name="Rathore A."/>
            <person name="Chitikineni A."/>
            <person name="Varshney R.K."/>
        </authorList>
    </citation>
    <scope>NUCLEOTIDE SEQUENCE [LARGE SCALE GENOMIC DNA]</scope>
    <source>
        <strain evidence="2 3">KAI-180</strain>
    </source>
</reference>
<dbReference type="NCBIfam" id="TIGR00254">
    <property type="entry name" value="GGDEF"/>
    <property type="match status" value="1"/>
</dbReference>
<dbReference type="EMBL" id="JAANNT010000020">
    <property type="protein sequence ID" value="NUV30794.1"/>
    <property type="molecule type" value="Genomic_DNA"/>
</dbReference>
<dbReference type="Proteomes" id="UP000540128">
    <property type="component" value="Unassembled WGS sequence"/>
</dbReference>
<dbReference type="SUPFAM" id="SSF55073">
    <property type="entry name" value="Nucleotide cyclase"/>
    <property type="match status" value="1"/>
</dbReference>
<dbReference type="GO" id="GO:1902201">
    <property type="term" value="P:negative regulation of bacterial-type flagellum-dependent cell motility"/>
    <property type="evidence" value="ECO:0007669"/>
    <property type="project" value="TreeGrafter"/>
</dbReference>
<comment type="caution">
    <text evidence="2">The sequence shown here is derived from an EMBL/GenBank/DDBJ whole genome shotgun (WGS) entry which is preliminary data.</text>
</comment>
<dbReference type="InterPro" id="IPR000160">
    <property type="entry name" value="GGDEF_dom"/>
</dbReference>
<dbReference type="CDD" id="cd01949">
    <property type="entry name" value="GGDEF"/>
    <property type="match status" value="1"/>
</dbReference>
<dbReference type="RefSeq" id="WP_175457076.1">
    <property type="nucleotide sequence ID" value="NZ_JAANNT010000020.1"/>
</dbReference>
<proteinExistence type="predicted"/>
<dbReference type="GO" id="GO:0052621">
    <property type="term" value="F:diguanylate cyclase activity"/>
    <property type="evidence" value="ECO:0007669"/>
    <property type="project" value="TreeGrafter"/>
</dbReference>
<dbReference type="InterPro" id="IPR043128">
    <property type="entry name" value="Rev_trsase/Diguanyl_cyclase"/>
</dbReference>
<dbReference type="Gene3D" id="3.30.70.270">
    <property type="match status" value="1"/>
</dbReference>
<gene>
    <name evidence="2" type="ORF">G6W59_21210</name>
</gene>
<name>A0A7Y6F391_9ACTN</name>
<evidence type="ECO:0000313" key="2">
    <source>
        <dbReference type="EMBL" id="NUV30794.1"/>
    </source>
</evidence>